<dbReference type="EMBL" id="KB467831">
    <property type="protein sequence ID" value="PCH33935.1"/>
    <property type="molecule type" value="Genomic_DNA"/>
</dbReference>
<dbReference type="OrthoDB" id="6079689at2759"/>
<proteinExistence type="inferred from homology"/>
<protein>
    <recommendedName>
        <fullName evidence="7">Mg-dependent DNase</fullName>
    </recommendedName>
</protein>
<accession>A0A2H3IWX3</accession>
<dbReference type="PANTHER" id="PTHR10060">
    <property type="entry name" value="TATD FAMILY DEOXYRIBONUCLEASE"/>
    <property type="match status" value="1"/>
</dbReference>
<dbReference type="GO" id="GO:0005829">
    <property type="term" value="C:cytosol"/>
    <property type="evidence" value="ECO:0007669"/>
    <property type="project" value="TreeGrafter"/>
</dbReference>
<keyword evidence="4" id="KW-0378">Hydrolase</keyword>
<dbReference type="STRING" id="742152.A0A2H3IWX3"/>
<comment type="similarity">
    <text evidence="1">Belongs to the metallo-dependent hydrolases superfamily. TatD-type hydrolase family.</text>
</comment>
<dbReference type="GO" id="GO:0046872">
    <property type="term" value="F:metal ion binding"/>
    <property type="evidence" value="ECO:0007669"/>
    <property type="project" value="UniProtKB-KW"/>
</dbReference>
<sequence>MRVIRLLKSAPLLWRPTQAIVRSVARPSLPPSTVKPAYIRYRGNVSQNMPVTVVARPAEEVKGNFRFIDIGVNLTDPVFRGYHHGRKKHDDDFEAVLERSRAAGVKSMIITSGSLHESKEALELAKQHGFYATVGCHPTRSAQFDQFRGGPDAYLAALDALIAQNLEGKGRVVAVGECGLDYDRTHFAAPEVQKRHFRSQLALAKKYHLPLFLHSRAAHADFVQILREEGFRGDGGRGAGAKGGVVHSFTGTPEEAAELMDMGFHISINGCGLKTTENLAAAKSVRPDRIMFETDAPWCSMTSTHASKAHLSSLPASLNGLYFPQATKPESFVHGKPVKGRNEPGAIGGVAWVVHRLNEGVPFEKVTEKAWKNTVELFGLHELRE</sequence>
<evidence type="ECO:0000256" key="1">
    <source>
        <dbReference type="ARBA" id="ARBA00009275"/>
    </source>
</evidence>
<evidence type="ECO:0000313" key="5">
    <source>
        <dbReference type="EMBL" id="PCH33935.1"/>
    </source>
</evidence>
<name>A0A2H3IWX3_WOLCO</name>
<dbReference type="GO" id="GO:0008296">
    <property type="term" value="F:3'-5'-DNA exonuclease activity"/>
    <property type="evidence" value="ECO:0007669"/>
    <property type="project" value="TreeGrafter"/>
</dbReference>
<keyword evidence="6" id="KW-1185">Reference proteome</keyword>
<dbReference type="CDD" id="cd01310">
    <property type="entry name" value="TatD_DNAse"/>
    <property type="match status" value="1"/>
</dbReference>
<evidence type="ECO:0000313" key="6">
    <source>
        <dbReference type="Proteomes" id="UP000218811"/>
    </source>
</evidence>
<evidence type="ECO:0000256" key="2">
    <source>
        <dbReference type="ARBA" id="ARBA00022722"/>
    </source>
</evidence>
<reference evidence="5 6" key="1">
    <citation type="journal article" date="2012" name="Science">
        <title>The Paleozoic origin of enzymatic lignin decomposition reconstructed from 31 fungal genomes.</title>
        <authorList>
            <person name="Floudas D."/>
            <person name="Binder M."/>
            <person name="Riley R."/>
            <person name="Barry K."/>
            <person name="Blanchette R.A."/>
            <person name="Henrissat B."/>
            <person name="Martinez A.T."/>
            <person name="Otillar R."/>
            <person name="Spatafora J.W."/>
            <person name="Yadav J.S."/>
            <person name="Aerts A."/>
            <person name="Benoit I."/>
            <person name="Boyd A."/>
            <person name="Carlson A."/>
            <person name="Copeland A."/>
            <person name="Coutinho P.M."/>
            <person name="de Vries R.P."/>
            <person name="Ferreira P."/>
            <person name="Findley K."/>
            <person name="Foster B."/>
            <person name="Gaskell J."/>
            <person name="Glotzer D."/>
            <person name="Gorecki P."/>
            <person name="Heitman J."/>
            <person name="Hesse C."/>
            <person name="Hori C."/>
            <person name="Igarashi K."/>
            <person name="Jurgens J.A."/>
            <person name="Kallen N."/>
            <person name="Kersten P."/>
            <person name="Kohler A."/>
            <person name="Kuees U."/>
            <person name="Kumar T.K.A."/>
            <person name="Kuo A."/>
            <person name="LaButti K."/>
            <person name="Larrondo L.F."/>
            <person name="Lindquist E."/>
            <person name="Ling A."/>
            <person name="Lombard V."/>
            <person name="Lucas S."/>
            <person name="Lundell T."/>
            <person name="Martin R."/>
            <person name="McLaughlin D.J."/>
            <person name="Morgenstern I."/>
            <person name="Morin E."/>
            <person name="Murat C."/>
            <person name="Nagy L.G."/>
            <person name="Nolan M."/>
            <person name="Ohm R.A."/>
            <person name="Patyshakuliyeva A."/>
            <person name="Rokas A."/>
            <person name="Ruiz-Duenas F.J."/>
            <person name="Sabat G."/>
            <person name="Salamov A."/>
            <person name="Samejima M."/>
            <person name="Schmutz J."/>
            <person name="Slot J.C."/>
            <person name="St John F."/>
            <person name="Stenlid J."/>
            <person name="Sun H."/>
            <person name="Sun S."/>
            <person name="Syed K."/>
            <person name="Tsang A."/>
            <person name="Wiebenga A."/>
            <person name="Young D."/>
            <person name="Pisabarro A."/>
            <person name="Eastwood D.C."/>
            <person name="Martin F."/>
            <person name="Cullen D."/>
            <person name="Grigoriev I.V."/>
            <person name="Hibbett D.S."/>
        </authorList>
    </citation>
    <scope>NUCLEOTIDE SEQUENCE [LARGE SCALE GENOMIC DNA]</scope>
    <source>
        <strain evidence="5 6">MD-104</strain>
    </source>
</reference>
<dbReference type="InterPro" id="IPR050891">
    <property type="entry name" value="TatD-type_Hydrolase"/>
</dbReference>
<keyword evidence="3" id="KW-0479">Metal-binding</keyword>
<dbReference type="InterPro" id="IPR032466">
    <property type="entry name" value="Metal_Hydrolase"/>
</dbReference>
<dbReference type="PANTHER" id="PTHR10060:SF15">
    <property type="entry name" value="DEOXYRIBONUCLEASE TATDN1"/>
    <property type="match status" value="1"/>
</dbReference>
<gene>
    <name evidence="5" type="ORF">WOLCODRAFT_135404</name>
</gene>
<dbReference type="SUPFAM" id="SSF51556">
    <property type="entry name" value="Metallo-dependent hydrolases"/>
    <property type="match status" value="1"/>
</dbReference>
<dbReference type="Proteomes" id="UP000218811">
    <property type="component" value="Unassembled WGS sequence"/>
</dbReference>
<dbReference type="Pfam" id="PF01026">
    <property type="entry name" value="TatD_DNase"/>
    <property type="match status" value="1"/>
</dbReference>
<keyword evidence="2" id="KW-0540">Nuclease</keyword>
<dbReference type="InterPro" id="IPR001130">
    <property type="entry name" value="TatD-like"/>
</dbReference>
<evidence type="ECO:0000256" key="3">
    <source>
        <dbReference type="ARBA" id="ARBA00022723"/>
    </source>
</evidence>
<dbReference type="Gene3D" id="3.20.20.140">
    <property type="entry name" value="Metal-dependent hydrolases"/>
    <property type="match status" value="1"/>
</dbReference>
<evidence type="ECO:0000256" key="4">
    <source>
        <dbReference type="ARBA" id="ARBA00022801"/>
    </source>
</evidence>
<dbReference type="AlphaFoldDB" id="A0A2H3IWX3"/>
<dbReference type="OMA" id="YGGSQKH"/>
<organism evidence="5 6">
    <name type="scientific">Wolfiporia cocos (strain MD-104)</name>
    <name type="common">Brown rot fungus</name>
    <dbReference type="NCBI Taxonomy" id="742152"/>
    <lineage>
        <taxon>Eukaryota</taxon>
        <taxon>Fungi</taxon>
        <taxon>Dikarya</taxon>
        <taxon>Basidiomycota</taxon>
        <taxon>Agaricomycotina</taxon>
        <taxon>Agaricomycetes</taxon>
        <taxon>Polyporales</taxon>
        <taxon>Phaeolaceae</taxon>
        <taxon>Wolfiporia</taxon>
    </lineage>
</organism>
<evidence type="ECO:0008006" key="7">
    <source>
        <dbReference type="Google" id="ProtNLM"/>
    </source>
</evidence>